<dbReference type="Proteomes" id="UP001179952">
    <property type="component" value="Unassembled WGS sequence"/>
</dbReference>
<comment type="caution">
    <text evidence="2">The sequence shown here is derived from an EMBL/GenBank/DDBJ whole genome shotgun (WGS) entry which is preliminary data.</text>
</comment>
<organism evidence="2 3">
    <name type="scientific">Acorus gramineus</name>
    <name type="common">Dwarf sweet flag</name>
    <dbReference type="NCBI Taxonomy" id="55184"/>
    <lineage>
        <taxon>Eukaryota</taxon>
        <taxon>Viridiplantae</taxon>
        <taxon>Streptophyta</taxon>
        <taxon>Embryophyta</taxon>
        <taxon>Tracheophyta</taxon>
        <taxon>Spermatophyta</taxon>
        <taxon>Magnoliopsida</taxon>
        <taxon>Liliopsida</taxon>
        <taxon>Acoraceae</taxon>
        <taxon>Acorus</taxon>
    </lineage>
</organism>
<keyword evidence="1" id="KW-0732">Signal</keyword>
<evidence type="ECO:0000313" key="2">
    <source>
        <dbReference type="EMBL" id="KAK1257590.1"/>
    </source>
</evidence>
<accession>A0AAV9A105</accession>
<evidence type="ECO:0000256" key="1">
    <source>
        <dbReference type="SAM" id="SignalP"/>
    </source>
</evidence>
<dbReference type="AlphaFoldDB" id="A0AAV9A105"/>
<evidence type="ECO:0000313" key="3">
    <source>
        <dbReference type="Proteomes" id="UP001179952"/>
    </source>
</evidence>
<dbReference type="EMBL" id="JAUJYN010000039">
    <property type="protein sequence ID" value="KAK1257590.1"/>
    <property type="molecule type" value="Genomic_DNA"/>
</dbReference>
<reference evidence="2" key="2">
    <citation type="submission" date="2023-06" db="EMBL/GenBank/DDBJ databases">
        <authorList>
            <person name="Ma L."/>
            <person name="Liu K.-W."/>
            <person name="Li Z."/>
            <person name="Hsiao Y.-Y."/>
            <person name="Qi Y."/>
            <person name="Fu T."/>
            <person name="Tang G."/>
            <person name="Zhang D."/>
            <person name="Sun W.-H."/>
            <person name="Liu D.-K."/>
            <person name="Li Y."/>
            <person name="Chen G.-Z."/>
            <person name="Liu X.-D."/>
            <person name="Liao X.-Y."/>
            <person name="Jiang Y.-T."/>
            <person name="Yu X."/>
            <person name="Hao Y."/>
            <person name="Huang J."/>
            <person name="Zhao X.-W."/>
            <person name="Ke S."/>
            <person name="Chen Y.-Y."/>
            <person name="Wu W.-L."/>
            <person name="Hsu J.-L."/>
            <person name="Lin Y.-F."/>
            <person name="Huang M.-D."/>
            <person name="Li C.-Y."/>
            <person name="Huang L."/>
            <person name="Wang Z.-W."/>
            <person name="Zhao X."/>
            <person name="Zhong W.-Y."/>
            <person name="Peng D.-H."/>
            <person name="Ahmad S."/>
            <person name="Lan S."/>
            <person name="Zhang J.-S."/>
            <person name="Tsai W.-C."/>
            <person name="Van De Peer Y."/>
            <person name="Liu Z.-J."/>
        </authorList>
    </citation>
    <scope>NUCLEOTIDE SEQUENCE</scope>
    <source>
        <strain evidence="2">SCP</strain>
        <tissue evidence="2">Leaves</tissue>
    </source>
</reference>
<gene>
    <name evidence="2" type="ORF">QJS04_geneDACA014373</name>
</gene>
<proteinExistence type="predicted"/>
<feature type="chain" id="PRO_5043440475" evidence="1">
    <location>
        <begin position="23"/>
        <end position="100"/>
    </location>
</feature>
<protein>
    <submittedName>
        <fullName evidence="2">Uncharacterized protein</fullName>
    </submittedName>
</protein>
<sequence length="100" mass="10944">MRKQLWACNWQVKLTSLVGILASYLQDDQQSSLHLGSQLQSMEVESKEDFGKKLSFDGIEASTRITKEKKPKHLGYQNSMSSNDCGGFIGSGKMAGGQSG</sequence>
<feature type="signal peptide" evidence="1">
    <location>
        <begin position="1"/>
        <end position="22"/>
    </location>
</feature>
<name>A0AAV9A105_ACOGR</name>
<keyword evidence="3" id="KW-1185">Reference proteome</keyword>
<reference evidence="2" key="1">
    <citation type="journal article" date="2023" name="Nat. Commun.">
        <title>Diploid and tetraploid genomes of Acorus and the evolution of monocots.</title>
        <authorList>
            <person name="Ma L."/>
            <person name="Liu K.W."/>
            <person name="Li Z."/>
            <person name="Hsiao Y.Y."/>
            <person name="Qi Y."/>
            <person name="Fu T."/>
            <person name="Tang G.D."/>
            <person name="Zhang D."/>
            <person name="Sun W.H."/>
            <person name="Liu D.K."/>
            <person name="Li Y."/>
            <person name="Chen G.Z."/>
            <person name="Liu X.D."/>
            <person name="Liao X.Y."/>
            <person name="Jiang Y.T."/>
            <person name="Yu X."/>
            <person name="Hao Y."/>
            <person name="Huang J."/>
            <person name="Zhao X.W."/>
            <person name="Ke S."/>
            <person name="Chen Y.Y."/>
            <person name="Wu W.L."/>
            <person name="Hsu J.L."/>
            <person name="Lin Y.F."/>
            <person name="Huang M.D."/>
            <person name="Li C.Y."/>
            <person name="Huang L."/>
            <person name="Wang Z.W."/>
            <person name="Zhao X."/>
            <person name="Zhong W.Y."/>
            <person name="Peng D.H."/>
            <person name="Ahmad S."/>
            <person name="Lan S."/>
            <person name="Zhang J.S."/>
            <person name="Tsai W.C."/>
            <person name="Van de Peer Y."/>
            <person name="Liu Z.J."/>
        </authorList>
    </citation>
    <scope>NUCLEOTIDE SEQUENCE</scope>
    <source>
        <strain evidence="2">SCP</strain>
    </source>
</reference>